<evidence type="ECO:0000313" key="2">
    <source>
        <dbReference type="EMBL" id="GGM01978.1"/>
    </source>
</evidence>
<evidence type="ECO:0008006" key="4">
    <source>
        <dbReference type="Google" id="ProtNLM"/>
    </source>
</evidence>
<dbReference type="EMBL" id="BMOM01000004">
    <property type="protein sequence ID" value="GGM01978.1"/>
    <property type="molecule type" value="Genomic_DNA"/>
</dbReference>
<keyword evidence="1" id="KW-0812">Transmembrane</keyword>
<evidence type="ECO:0000256" key="1">
    <source>
        <dbReference type="SAM" id="Phobius"/>
    </source>
</evidence>
<proteinExistence type="predicted"/>
<sequence length="132" mass="14367">MIHLADVEQIRICHAEAMKERLALPTATFLGLATLGLWLYLLLFQAVGVEVANHTGAVTGGLTVCGQEGTCLHRTHLWPRQTWRVPLPPEENGRVKLMLRDAGATRLTVTQPSEDGEVHFVLGAGGHIGVQQ</sequence>
<keyword evidence="1" id="KW-0472">Membrane</keyword>
<comment type="caution">
    <text evidence="2">The sequence shown here is derived from an EMBL/GenBank/DDBJ whole genome shotgun (WGS) entry which is preliminary data.</text>
</comment>
<keyword evidence="1" id="KW-1133">Transmembrane helix</keyword>
<evidence type="ECO:0000313" key="3">
    <source>
        <dbReference type="Proteomes" id="UP000661918"/>
    </source>
</evidence>
<keyword evidence="3" id="KW-1185">Reference proteome</keyword>
<protein>
    <recommendedName>
        <fullName evidence="4">Transmembrane protein</fullName>
    </recommendedName>
</protein>
<reference evidence="3" key="1">
    <citation type="journal article" date="2019" name="Int. J. Syst. Evol. Microbiol.">
        <title>The Global Catalogue of Microorganisms (GCM) 10K type strain sequencing project: providing services to taxonomists for standard genome sequencing and annotation.</title>
        <authorList>
            <consortium name="The Broad Institute Genomics Platform"/>
            <consortium name="The Broad Institute Genome Sequencing Center for Infectious Disease"/>
            <person name="Wu L."/>
            <person name="Ma J."/>
        </authorList>
    </citation>
    <scope>NUCLEOTIDE SEQUENCE [LARGE SCALE GENOMIC DNA]</scope>
    <source>
        <strain evidence="3">JCM 15443</strain>
    </source>
</reference>
<feature type="transmembrane region" description="Helical" evidence="1">
    <location>
        <begin position="21"/>
        <end position="43"/>
    </location>
</feature>
<dbReference type="Proteomes" id="UP000661918">
    <property type="component" value="Unassembled WGS sequence"/>
</dbReference>
<accession>A0ABQ2GM60</accession>
<name>A0ABQ2GM60_9DEIO</name>
<gene>
    <name evidence="2" type="ORF">GCM10010841_08000</name>
</gene>
<organism evidence="2 3">
    <name type="scientific">Deinococcus aerophilus</name>
    <dbReference type="NCBI Taxonomy" id="522488"/>
    <lineage>
        <taxon>Bacteria</taxon>
        <taxon>Thermotogati</taxon>
        <taxon>Deinococcota</taxon>
        <taxon>Deinococci</taxon>
        <taxon>Deinococcales</taxon>
        <taxon>Deinococcaceae</taxon>
        <taxon>Deinococcus</taxon>
    </lineage>
</organism>